<comment type="caution">
    <text evidence="5">The sequence shown here is derived from an EMBL/GenBank/DDBJ whole genome shotgun (WGS) entry which is preliminary data.</text>
</comment>
<dbReference type="InterPro" id="IPR000835">
    <property type="entry name" value="HTH_MarR-typ"/>
</dbReference>
<dbReference type="PANTHER" id="PTHR42756">
    <property type="entry name" value="TRANSCRIPTIONAL REGULATOR, MARR"/>
    <property type="match status" value="1"/>
</dbReference>
<evidence type="ECO:0000256" key="3">
    <source>
        <dbReference type="ARBA" id="ARBA00023163"/>
    </source>
</evidence>
<keyword evidence="3" id="KW-0804">Transcription</keyword>
<dbReference type="InterPro" id="IPR023187">
    <property type="entry name" value="Tscrpt_reg_MarR-type_CS"/>
</dbReference>
<dbReference type="EMBL" id="JACSNV010000001">
    <property type="protein sequence ID" value="MBM6876569.1"/>
    <property type="molecule type" value="Genomic_DNA"/>
</dbReference>
<protein>
    <submittedName>
        <fullName evidence="5">MarR family transcriptional regulator</fullName>
    </submittedName>
</protein>
<dbReference type="PROSITE" id="PS01117">
    <property type="entry name" value="HTH_MARR_1"/>
    <property type="match status" value="1"/>
</dbReference>
<evidence type="ECO:0000256" key="2">
    <source>
        <dbReference type="ARBA" id="ARBA00023125"/>
    </source>
</evidence>
<dbReference type="Gene3D" id="1.10.10.10">
    <property type="entry name" value="Winged helix-like DNA-binding domain superfamily/Winged helix DNA-binding domain"/>
    <property type="match status" value="1"/>
</dbReference>
<dbReference type="Pfam" id="PF01047">
    <property type="entry name" value="MarR"/>
    <property type="match status" value="1"/>
</dbReference>
<accession>A0ABS2G561</accession>
<dbReference type="PROSITE" id="PS50995">
    <property type="entry name" value="HTH_MARR_2"/>
    <property type="match status" value="1"/>
</dbReference>
<dbReference type="Proteomes" id="UP000729290">
    <property type="component" value="Unassembled WGS sequence"/>
</dbReference>
<keyword evidence="2" id="KW-0238">DNA-binding</keyword>
<dbReference type="SUPFAM" id="SSF46785">
    <property type="entry name" value="Winged helix' DNA-binding domain"/>
    <property type="match status" value="1"/>
</dbReference>
<evidence type="ECO:0000259" key="4">
    <source>
        <dbReference type="PROSITE" id="PS50995"/>
    </source>
</evidence>
<dbReference type="PRINTS" id="PR00598">
    <property type="entry name" value="HTHMARR"/>
</dbReference>
<proteinExistence type="predicted"/>
<dbReference type="RefSeq" id="WP_205132515.1">
    <property type="nucleotide sequence ID" value="NZ_JACSNT010000001.1"/>
</dbReference>
<dbReference type="InterPro" id="IPR036390">
    <property type="entry name" value="WH_DNA-bd_sf"/>
</dbReference>
<keyword evidence="6" id="KW-1185">Reference proteome</keyword>
<organism evidence="5 6">
    <name type="scientific">Anaerotignum lactatifermentans</name>
    <dbReference type="NCBI Taxonomy" id="160404"/>
    <lineage>
        <taxon>Bacteria</taxon>
        <taxon>Bacillati</taxon>
        <taxon>Bacillota</taxon>
        <taxon>Clostridia</taxon>
        <taxon>Lachnospirales</taxon>
        <taxon>Anaerotignaceae</taxon>
        <taxon>Anaerotignum</taxon>
    </lineage>
</organism>
<dbReference type="InterPro" id="IPR036388">
    <property type="entry name" value="WH-like_DNA-bd_sf"/>
</dbReference>
<dbReference type="SMART" id="SM00347">
    <property type="entry name" value="HTH_MARR"/>
    <property type="match status" value="1"/>
</dbReference>
<evidence type="ECO:0000313" key="5">
    <source>
        <dbReference type="EMBL" id="MBM6876569.1"/>
    </source>
</evidence>
<gene>
    <name evidence="5" type="ORF">H9X83_00130</name>
</gene>
<evidence type="ECO:0000313" key="6">
    <source>
        <dbReference type="Proteomes" id="UP000729290"/>
    </source>
</evidence>
<dbReference type="PANTHER" id="PTHR42756:SF1">
    <property type="entry name" value="TRANSCRIPTIONAL REPRESSOR OF EMRAB OPERON"/>
    <property type="match status" value="1"/>
</dbReference>
<keyword evidence="1" id="KW-0805">Transcription regulation</keyword>
<reference evidence="5 6" key="1">
    <citation type="journal article" date="2021" name="Sci. Rep.">
        <title>The distribution of antibiotic resistance genes in chicken gut microbiota commensals.</title>
        <authorList>
            <person name="Juricova H."/>
            <person name="Matiasovicova J."/>
            <person name="Kubasova T."/>
            <person name="Cejkova D."/>
            <person name="Rychlik I."/>
        </authorList>
    </citation>
    <scope>NUCLEOTIDE SEQUENCE [LARGE SCALE GENOMIC DNA]</scope>
    <source>
        <strain evidence="5 6">An431b</strain>
    </source>
</reference>
<evidence type="ECO:0000256" key="1">
    <source>
        <dbReference type="ARBA" id="ARBA00023015"/>
    </source>
</evidence>
<name>A0ABS2G561_9FIRM</name>
<feature type="domain" description="HTH marR-type" evidence="4">
    <location>
        <begin position="1"/>
        <end position="135"/>
    </location>
</feature>
<sequence length="140" mass="15859">MEKSFHHLLLLAQTAFQKQVVLEAAAQGLLPGQSKMLDFLAEHDGCEQKVLGQKFHLEPATVTGILKRMEESGLICRQLMEGNKKSRYVYLTEKGKRLALETVRPIFSACEAKALEGLSGEEQEFLREMLEKIYENMMKG</sequence>